<feature type="chain" id="PRO_5045377011" evidence="1">
    <location>
        <begin position="26"/>
        <end position="558"/>
    </location>
</feature>
<dbReference type="EMBL" id="JBHRYO010000001">
    <property type="protein sequence ID" value="MFC3754386.1"/>
    <property type="molecule type" value="Genomic_DNA"/>
</dbReference>
<evidence type="ECO:0000313" key="3">
    <source>
        <dbReference type="Proteomes" id="UP001595735"/>
    </source>
</evidence>
<dbReference type="RefSeq" id="WP_290301626.1">
    <property type="nucleotide sequence ID" value="NZ_JAUFQR010000003.1"/>
</dbReference>
<sequence length="558" mass="59082">MKTNFTFMRKAMILLWILLCINAGAQETRPGQPIKGVIVKGGKNPGGNLLISLGGGGLFPGKTYSESSHTGNAFNGNINLYAPLVTLSNTETNYTSFGVNGGLGLFGMKKESQAEGMVYNISGQSSAPSLKTEASRSRQNGFIGEAGIQSNISFNKFTVSPILNLAYVSLRESEFSTVQTSSVNGQTRSFETLKRLTSKTDGLGVIPKIRFSYFPGRIGFFVEGSYIAGPNVKNTSTTFIPGGSPNSEGFYSIDQMMSGKYQTIETKNRFNAFSMNAGIILSILSKKVSYEPASVDNINQIQSSGNCSCVSSPTSSIQFPNVSGPSINPGGTLTIPYSAANSSKLLRVEASPHPYNTLNTGIWASEITILINGVPAIVSSGGNPYTHTNGSTPSVRLISFSSLKVGTNTICINVKCPYTGSICSIGCFTVVVEGAQPQSSGNITASPVCCTKYVVVPGNPHKEVLTGQVKFKMAGTVVNARLKIVSAGGNVTYENFVQNGFTGCYTLPVEISLVSPANTPVPSSTVNSVSVYKYSKKFLCVELGPKLPSQQVPAIKIP</sequence>
<name>A0ABV7XPY8_9FLAO</name>
<accession>A0ABV7XPY8</accession>
<proteinExistence type="predicted"/>
<gene>
    <name evidence="2" type="ORF">ACFONJ_00175</name>
</gene>
<organism evidence="2 3">
    <name type="scientific">Chryseobacterium tructae</name>
    <dbReference type="NCBI Taxonomy" id="1037380"/>
    <lineage>
        <taxon>Bacteria</taxon>
        <taxon>Pseudomonadati</taxon>
        <taxon>Bacteroidota</taxon>
        <taxon>Flavobacteriia</taxon>
        <taxon>Flavobacteriales</taxon>
        <taxon>Weeksellaceae</taxon>
        <taxon>Chryseobacterium group</taxon>
        <taxon>Chryseobacterium</taxon>
    </lineage>
</organism>
<feature type="signal peptide" evidence="1">
    <location>
        <begin position="1"/>
        <end position="25"/>
    </location>
</feature>
<dbReference type="Proteomes" id="UP001595735">
    <property type="component" value="Unassembled WGS sequence"/>
</dbReference>
<comment type="caution">
    <text evidence="2">The sequence shown here is derived from an EMBL/GenBank/DDBJ whole genome shotgun (WGS) entry which is preliminary data.</text>
</comment>
<evidence type="ECO:0000313" key="2">
    <source>
        <dbReference type="EMBL" id="MFC3754386.1"/>
    </source>
</evidence>
<protein>
    <submittedName>
        <fullName evidence="2">Uncharacterized protein</fullName>
    </submittedName>
</protein>
<evidence type="ECO:0000256" key="1">
    <source>
        <dbReference type="SAM" id="SignalP"/>
    </source>
</evidence>
<keyword evidence="1" id="KW-0732">Signal</keyword>
<reference evidence="3" key="1">
    <citation type="journal article" date="2019" name="Int. J. Syst. Evol. Microbiol.">
        <title>The Global Catalogue of Microorganisms (GCM) 10K type strain sequencing project: providing services to taxonomists for standard genome sequencing and annotation.</title>
        <authorList>
            <consortium name="The Broad Institute Genomics Platform"/>
            <consortium name="The Broad Institute Genome Sequencing Center for Infectious Disease"/>
            <person name="Wu L."/>
            <person name="Ma J."/>
        </authorList>
    </citation>
    <scope>NUCLEOTIDE SEQUENCE [LARGE SCALE GENOMIC DNA]</scope>
    <source>
        <strain evidence="3">CECT 7798</strain>
    </source>
</reference>
<keyword evidence="3" id="KW-1185">Reference proteome</keyword>